<feature type="repeat" description="TPR" evidence="1">
    <location>
        <begin position="84"/>
        <end position="117"/>
    </location>
</feature>
<accession>A0A2D3WF21</accession>
<feature type="repeat" description="TPR" evidence="1">
    <location>
        <begin position="253"/>
        <end position="286"/>
    </location>
</feature>
<organism evidence="2 3">
    <name type="scientific">Sulfurospirillum cavolei</name>
    <dbReference type="NCBI Taxonomy" id="366522"/>
    <lineage>
        <taxon>Bacteria</taxon>
        <taxon>Pseudomonadati</taxon>
        <taxon>Campylobacterota</taxon>
        <taxon>Epsilonproteobacteria</taxon>
        <taxon>Campylobacterales</taxon>
        <taxon>Sulfurospirillaceae</taxon>
        <taxon>Sulfurospirillum</taxon>
    </lineage>
</organism>
<feature type="repeat" description="TPR" evidence="1">
    <location>
        <begin position="185"/>
        <end position="218"/>
    </location>
</feature>
<dbReference type="Gene3D" id="3.40.50.2000">
    <property type="entry name" value="Glycogen Phosphorylase B"/>
    <property type="match status" value="1"/>
</dbReference>
<evidence type="ECO:0000313" key="3">
    <source>
        <dbReference type="Proteomes" id="UP000231638"/>
    </source>
</evidence>
<evidence type="ECO:0000256" key="1">
    <source>
        <dbReference type="PROSITE-ProRule" id="PRU00339"/>
    </source>
</evidence>
<protein>
    <submittedName>
        <fullName evidence="2">Uncharacterized protein</fullName>
    </submittedName>
</protein>
<dbReference type="SMART" id="SM00028">
    <property type="entry name" value="TPR"/>
    <property type="match status" value="7"/>
</dbReference>
<dbReference type="EMBL" id="DLUG01000148">
    <property type="protein sequence ID" value="DAB36314.1"/>
    <property type="molecule type" value="Genomic_DNA"/>
</dbReference>
<dbReference type="AlphaFoldDB" id="A0A2D3WF21"/>
<dbReference type="SUPFAM" id="SSF48452">
    <property type="entry name" value="TPR-like"/>
    <property type="match status" value="1"/>
</dbReference>
<dbReference type="InterPro" id="IPR037919">
    <property type="entry name" value="OGT"/>
</dbReference>
<name>A0A2D3WF21_9BACT</name>
<dbReference type="InterPro" id="IPR011990">
    <property type="entry name" value="TPR-like_helical_dom_sf"/>
</dbReference>
<sequence>MPKRRRVPTENASLFLIESGDLFLRDNQLESALACYTKAQCFAPNASLMRRLYNNLGVTYKRLGRLQEAKKTFLQGITLDASHGSFYSNLGAIYALQGNTDQAVAYFEKALRLHVKLADALKLVELYSHANRIRHALGLGEELLRRFPDQYDVHVALGNVYALLKQFDKALPYYEKAVSLAPQKTQALNNLGIAYKELGLNEKALAAYQKVIELHPNDSAVYNNLGNLLRQTGAFEQAFKALSHSIKLNPSYADAYSNVGALFKEQKMYDKAEPYYQKALQMEPNHINANFDTALLALVKGNYEEGWRRYEYRLAMKELLAKTHAYKTPLWKGEPLKDKTIVLQNEQGFGDNIMFIRYAQKFLEAGAHVIVRTRPDLVRLFQTADARLEVIDEESSSIPAHDFYLPLLCSAQRFATTLETIPQEFPYLFVPKSKIDVALSPDRMKIGIVWSSSPTNKDFKNKHIGLNAYRSWFGLEGIQWISLHVGDEAKDIAREGLSDTIVDISPVLSDFYETAKVMMHLDLVITTDTAVAHLCGALNVPVWVLTPKPADWRWMQEGDTTPWYQSVKVFRQTVSGDWSVPIAAVFKALETMLKTAEKSA</sequence>
<dbReference type="Pfam" id="PF00515">
    <property type="entry name" value="TPR_1"/>
    <property type="match status" value="2"/>
</dbReference>
<dbReference type="STRING" id="366522.GCA_001548055_01841"/>
<feature type="repeat" description="TPR" evidence="1">
    <location>
        <begin position="151"/>
        <end position="184"/>
    </location>
</feature>
<dbReference type="Proteomes" id="UP000231638">
    <property type="component" value="Unassembled WGS sequence"/>
</dbReference>
<dbReference type="PANTHER" id="PTHR44366:SF1">
    <property type="entry name" value="UDP-N-ACETYLGLUCOSAMINE--PEPTIDE N-ACETYLGLUCOSAMINYLTRANSFERASE 110 KDA SUBUNIT"/>
    <property type="match status" value="1"/>
</dbReference>
<dbReference type="GO" id="GO:0097363">
    <property type="term" value="F:protein O-acetylglucosaminyltransferase activity"/>
    <property type="evidence" value="ECO:0007669"/>
    <property type="project" value="TreeGrafter"/>
</dbReference>
<dbReference type="InterPro" id="IPR019734">
    <property type="entry name" value="TPR_rpt"/>
</dbReference>
<dbReference type="Pfam" id="PF13181">
    <property type="entry name" value="TPR_8"/>
    <property type="match status" value="2"/>
</dbReference>
<feature type="repeat" description="TPR" evidence="1">
    <location>
        <begin position="50"/>
        <end position="83"/>
    </location>
</feature>
<dbReference type="SUPFAM" id="SSF53756">
    <property type="entry name" value="UDP-Glycosyltransferase/glycogen phosphorylase"/>
    <property type="match status" value="1"/>
</dbReference>
<proteinExistence type="predicted"/>
<reference evidence="2 3" key="1">
    <citation type="journal article" date="2017" name="Front. Microbiol.">
        <title>Comparative Genomic Analysis of the Class Epsilonproteobacteria and Proposed Reclassification to Epsilonbacteraeota (phyl. nov.).</title>
        <authorList>
            <person name="Waite D.W."/>
            <person name="Vanwonterghem I."/>
            <person name="Rinke C."/>
            <person name="Parks D.H."/>
            <person name="Zhang Y."/>
            <person name="Takai K."/>
            <person name="Sievert S.M."/>
            <person name="Simon J."/>
            <person name="Campbell B.J."/>
            <person name="Hanson T.E."/>
            <person name="Woyke T."/>
            <person name="Klotz M.G."/>
            <person name="Hugenholtz P."/>
        </authorList>
    </citation>
    <scope>NUCLEOTIDE SEQUENCE [LARGE SCALE GENOMIC DNA]</scope>
    <source>
        <strain evidence="2">UBA11420</strain>
    </source>
</reference>
<dbReference type="PANTHER" id="PTHR44366">
    <property type="entry name" value="UDP-N-ACETYLGLUCOSAMINE--PEPTIDE N-ACETYLGLUCOSAMINYLTRANSFERASE 110 KDA SUBUNIT"/>
    <property type="match status" value="1"/>
</dbReference>
<dbReference type="Pfam" id="PF13424">
    <property type="entry name" value="TPR_12"/>
    <property type="match status" value="1"/>
</dbReference>
<gene>
    <name evidence="2" type="ORF">CFH80_05540</name>
</gene>
<dbReference type="Gene3D" id="1.25.40.10">
    <property type="entry name" value="Tetratricopeptide repeat domain"/>
    <property type="match status" value="3"/>
</dbReference>
<dbReference type="PROSITE" id="PS50293">
    <property type="entry name" value="TPR_REGION"/>
    <property type="match status" value="4"/>
</dbReference>
<comment type="caution">
    <text evidence="2">The sequence shown here is derived from an EMBL/GenBank/DDBJ whole genome shotgun (WGS) entry which is preliminary data.</text>
</comment>
<feature type="repeat" description="TPR" evidence="1">
    <location>
        <begin position="219"/>
        <end position="252"/>
    </location>
</feature>
<evidence type="ECO:0000313" key="2">
    <source>
        <dbReference type="EMBL" id="DAB36314.1"/>
    </source>
</evidence>
<dbReference type="PROSITE" id="PS50005">
    <property type="entry name" value="TPR"/>
    <property type="match status" value="6"/>
</dbReference>
<dbReference type="GO" id="GO:0006493">
    <property type="term" value="P:protein O-linked glycosylation"/>
    <property type="evidence" value="ECO:0007669"/>
    <property type="project" value="InterPro"/>
</dbReference>
<keyword evidence="1" id="KW-0802">TPR repeat</keyword>